<accession>A0A7U3YJ37</accession>
<feature type="chain" id="PRO_5031472592" evidence="1">
    <location>
        <begin position="31"/>
        <end position="202"/>
    </location>
</feature>
<keyword evidence="3" id="KW-1185">Reference proteome</keyword>
<keyword evidence="1" id="KW-0732">Signal</keyword>
<name>A0A7U3YJ37_DESPD</name>
<organism evidence="2 3">
    <name type="scientific">Desulfobulbus propionicus (strain ATCC 33891 / DSM 2032 / VKM B-1956 / 1pr3)</name>
    <dbReference type="NCBI Taxonomy" id="577650"/>
    <lineage>
        <taxon>Bacteria</taxon>
        <taxon>Pseudomonadati</taxon>
        <taxon>Thermodesulfobacteriota</taxon>
        <taxon>Desulfobulbia</taxon>
        <taxon>Desulfobulbales</taxon>
        <taxon>Desulfobulbaceae</taxon>
        <taxon>Desulfobulbus</taxon>
    </lineage>
</organism>
<gene>
    <name evidence="2" type="ordered locus">Despr_0148</name>
</gene>
<protein>
    <submittedName>
        <fullName evidence="2">Uncharacterized protein</fullName>
    </submittedName>
</protein>
<dbReference type="EMBL" id="CP002364">
    <property type="protein sequence ID" value="ADW16337.1"/>
    <property type="molecule type" value="Genomic_DNA"/>
</dbReference>
<dbReference type="AlphaFoldDB" id="A0A7U3YJ37"/>
<dbReference type="InterPro" id="IPR045613">
    <property type="entry name" value="DUF6448"/>
</dbReference>
<evidence type="ECO:0000313" key="2">
    <source>
        <dbReference type="EMBL" id="ADW16337.1"/>
    </source>
</evidence>
<evidence type="ECO:0000256" key="1">
    <source>
        <dbReference type="SAM" id="SignalP"/>
    </source>
</evidence>
<evidence type="ECO:0000313" key="3">
    <source>
        <dbReference type="Proteomes" id="UP000006365"/>
    </source>
</evidence>
<sequence>MNRQVKKSMALVSTIFLLAGAVTLPGQARAHCDTLDGPVIADARTALDQGDITPILKWVSAEDEKVVRAAYDQAQVVRKQSTEAKALADMYFFETLVRIHRAGEGAPYTGLKPGTAVDPAVALADQALASGSVDKLVEVLTGAMAKGIREKFTQAHEKQQHAKDSVASGREFVESYVGFTHYVEGLHGLIKSEAAHHGGDAH</sequence>
<feature type="signal peptide" evidence="1">
    <location>
        <begin position="1"/>
        <end position="30"/>
    </location>
</feature>
<dbReference type="KEGG" id="dpr:Despr_0148"/>
<dbReference type="Pfam" id="PF20046">
    <property type="entry name" value="DUF6448"/>
    <property type="match status" value="1"/>
</dbReference>
<dbReference type="Proteomes" id="UP000006365">
    <property type="component" value="Chromosome"/>
</dbReference>
<reference evidence="2 3" key="1">
    <citation type="journal article" date="2011" name="Stand. Genomic Sci.">
        <title>Complete genome sequence of Desulfobulbus propionicus type strain (1pr3).</title>
        <authorList>
            <person name="Pagani I."/>
            <person name="Lapidus A."/>
            <person name="Nolan M."/>
            <person name="Lucas S."/>
            <person name="Hammon N."/>
            <person name="Deshpande S."/>
            <person name="Cheng J.F."/>
            <person name="Chertkov O."/>
            <person name="Davenport K."/>
            <person name="Tapia R."/>
            <person name="Han C."/>
            <person name="Goodwin L."/>
            <person name="Pitluck S."/>
            <person name="Liolios K."/>
            <person name="Mavromatis K."/>
            <person name="Ivanova N."/>
            <person name="Mikhailova N."/>
            <person name="Pati A."/>
            <person name="Chen A."/>
            <person name="Palaniappan K."/>
            <person name="Land M."/>
            <person name="Hauser L."/>
            <person name="Chang Y.J."/>
            <person name="Jeffries C.D."/>
            <person name="Detter J.C."/>
            <person name="Brambilla E."/>
            <person name="Kannan K.P."/>
            <person name="Djao O.D."/>
            <person name="Rohde M."/>
            <person name="Pukall R."/>
            <person name="Spring S."/>
            <person name="Goker M."/>
            <person name="Sikorski J."/>
            <person name="Woyke T."/>
            <person name="Bristow J."/>
            <person name="Eisen J.A."/>
            <person name="Markowitz V."/>
            <person name="Hugenholtz P."/>
            <person name="Kyrpides N.C."/>
            <person name="Klenk H.P."/>
        </authorList>
    </citation>
    <scope>NUCLEOTIDE SEQUENCE [LARGE SCALE GENOMIC DNA]</scope>
    <source>
        <strain evidence="3">ATCC 33891 / DSM 2032 / 1pr3</strain>
    </source>
</reference>
<proteinExistence type="predicted"/>
<dbReference type="RefSeq" id="WP_015722885.1">
    <property type="nucleotide sequence ID" value="NC_014972.1"/>
</dbReference>